<keyword evidence="1" id="KW-0812">Transmembrane</keyword>
<dbReference type="RefSeq" id="WP_144912255.1">
    <property type="nucleotide sequence ID" value="NZ_VLLI01000005.1"/>
</dbReference>
<evidence type="ECO:0000256" key="1">
    <source>
        <dbReference type="SAM" id="Phobius"/>
    </source>
</evidence>
<evidence type="ECO:0000313" key="2">
    <source>
        <dbReference type="EMBL" id="TWJ00832.1"/>
    </source>
</evidence>
<feature type="transmembrane region" description="Helical" evidence="1">
    <location>
        <begin position="47"/>
        <end position="66"/>
    </location>
</feature>
<reference evidence="2 3" key="1">
    <citation type="submission" date="2019-07" db="EMBL/GenBank/DDBJ databases">
        <title>Genomic Encyclopedia of Archaeal and Bacterial Type Strains, Phase II (KMG-II): from individual species to whole genera.</title>
        <authorList>
            <person name="Goeker M."/>
        </authorList>
    </citation>
    <scope>NUCLEOTIDE SEQUENCE [LARGE SCALE GENOMIC DNA]</scope>
    <source>
        <strain evidence="2 3">ATCC BAA-1854</strain>
    </source>
</reference>
<gene>
    <name evidence="2" type="ORF">JN11_02092</name>
</gene>
<evidence type="ECO:0008006" key="4">
    <source>
        <dbReference type="Google" id="ProtNLM"/>
    </source>
</evidence>
<comment type="caution">
    <text evidence="2">The sequence shown here is derived from an EMBL/GenBank/DDBJ whole genome shotgun (WGS) entry which is preliminary data.</text>
</comment>
<dbReference type="Proteomes" id="UP000317010">
    <property type="component" value="Unassembled WGS sequence"/>
</dbReference>
<dbReference type="EMBL" id="VLLI01000005">
    <property type="protein sequence ID" value="TWJ00832.1"/>
    <property type="molecule type" value="Genomic_DNA"/>
</dbReference>
<proteinExistence type="predicted"/>
<keyword evidence="1" id="KW-1133">Transmembrane helix</keyword>
<organism evidence="2 3">
    <name type="scientific">Mucilaginibacter frigoritolerans</name>
    <dbReference type="NCBI Taxonomy" id="652788"/>
    <lineage>
        <taxon>Bacteria</taxon>
        <taxon>Pseudomonadati</taxon>
        <taxon>Bacteroidota</taxon>
        <taxon>Sphingobacteriia</taxon>
        <taxon>Sphingobacteriales</taxon>
        <taxon>Sphingobacteriaceae</taxon>
        <taxon>Mucilaginibacter</taxon>
    </lineage>
</organism>
<protein>
    <recommendedName>
        <fullName evidence="4">PH (Pleckstrin Homology) domain-containing protein</fullName>
    </recommendedName>
</protein>
<accession>A0A562U4T3</accession>
<dbReference type="AlphaFoldDB" id="A0A562U4T3"/>
<sequence>MTEPVTSKFASYYWLKVTFLSIFVPLAISACLWAVIVKHNNYSQVQLIAFTLFPAWLVLLYIYQVVFTCVRITTAPEGLIWLNLLTKKRMVINYSDIEHVDNHKVIDNNRGMSPFTTAHKLVIELSTGKFLSFKDDQYANYEELKEAVRRRRFNLD</sequence>
<keyword evidence="1" id="KW-0472">Membrane</keyword>
<evidence type="ECO:0000313" key="3">
    <source>
        <dbReference type="Proteomes" id="UP000317010"/>
    </source>
</evidence>
<feature type="transmembrane region" description="Helical" evidence="1">
    <location>
        <begin position="12"/>
        <end position="35"/>
    </location>
</feature>
<name>A0A562U4T3_9SPHI</name>
<keyword evidence="3" id="KW-1185">Reference proteome</keyword>